<dbReference type="Proteomes" id="UP001219518">
    <property type="component" value="Unassembled WGS sequence"/>
</dbReference>
<evidence type="ECO:0000259" key="2">
    <source>
        <dbReference type="Pfam" id="PF21787"/>
    </source>
</evidence>
<evidence type="ECO:0000259" key="3">
    <source>
        <dbReference type="Pfam" id="PF21788"/>
    </source>
</evidence>
<protein>
    <submittedName>
        <fullName evidence="4">DNA transposase</fullName>
    </submittedName>
</protein>
<accession>A0AAE1LVP9</accession>
<organism evidence="4 5">
    <name type="scientific">Frankliniella fusca</name>
    <dbReference type="NCBI Taxonomy" id="407009"/>
    <lineage>
        <taxon>Eukaryota</taxon>
        <taxon>Metazoa</taxon>
        <taxon>Ecdysozoa</taxon>
        <taxon>Arthropoda</taxon>
        <taxon>Hexapoda</taxon>
        <taxon>Insecta</taxon>
        <taxon>Pterygota</taxon>
        <taxon>Neoptera</taxon>
        <taxon>Paraneoptera</taxon>
        <taxon>Thysanoptera</taxon>
        <taxon>Terebrantia</taxon>
        <taxon>Thripoidea</taxon>
        <taxon>Thripidae</taxon>
        <taxon>Frankliniella</taxon>
    </lineage>
</organism>
<reference evidence="4" key="2">
    <citation type="journal article" date="2023" name="BMC Genomics">
        <title>Pest status, molecular evolution, and epigenetic factors derived from the genome assembly of Frankliniella fusca, a thysanopteran phytovirus vector.</title>
        <authorList>
            <person name="Catto M.A."/>
            <person name="Labadie P.E."/>
            <person name="Jacobson A.L."/>
            <person name="Kennedy G.G."/>
            <person name="Srinivasan R."/>
            <person name="Hunt B.G."/>
        </authorList>
    </citation>
    <scope>NUCLEOTIDE SEQUENCE</scope>
    <source>
        <strain evidence="4">PL_HMW_Pooled</strain>
    </source>
</reference>
<dbReference type="AlphaFoldDB" id="A0AAE1LVP9"/>
<feature type="domain" description="Transposable element P transposase-like RNase H" evidence="2">
    <location>
        <begin position="266"/>
        <end position="398"/>
    </location>
</feature>
<sequence>MIEPGQSNNVFHFSDNPCSVPPAPVQAPAVPSSPDRKCRNSSNSATVTTTLNNQDIQDINNSVLVEPPVVPTVPTGSKRPLQNCPDEYNDCEYDESKRSKLVLSKSPNSPSSRRSAQSTGARVRSSAPARMSIQGIAERAGVTGKLSSSEKKLARAAQDYRQMAHRFRRRLAVAQRRNGDLSKLAKRNFVDMVDELSMSVTTKNIVKAEMRNFKKKINGRDWTTSDKLFALAIYKRSTRAFRFLRQYIMLPSESTLKAMLLKVPIKPGISPVFMSLIKDKVTKMSPTEKVCMIAFDEMFLRGNLFFNQRLNIIDGFEDYGHRGRTNRIADHALVFMAQGLESKWVLPVAYFLVSKTCPSTMLKNLLKDVINALVSAGLTVVGTISDQGSNNRGAITELRRESGDDIIYTVGQNRLIHIWDTPHILKNVRNNLLTSDLEFEPGKVAKWRHLIEYFKLDETLYKMSPLTYKHLNPSGRDKMRVSLAAQVLSSSVGNAIKTFHQLSGTTRLGHCLPFAELSIEVDKFFDLCNGPRNGEKVKENRVNVTATSPHHSMWGSMISSLQKWSFIRKNDGGRHVPPCVKGWIENIKSFRILWRKVEAAGMDILRLRHVNQDPVENLFCLIRQCGGSATDITGKQFVAALKTCPITRFASSVKSKNCLDDESYFVNDLQPLLCQVSDEDKQVPTECLIRGDQPGFSQ</sequence>
<feature type="region of interest" description="Disordered" evidence="1">
    <location>
        <begin position="22"/>
        <end position="45"/>
    </location>
</feature>
<feature type="domain" description="Transposable element P transposase-like GTP-binding insertion" evidence="3">
    <location>
        <begin position="423"/>
        <end position="531"/>
    </location>
</feature>
<reference evidence="4" key="1">
    <citation type="submission" date="2021-07" db="EMBL/GenBank/DDBJ databases">
        <authorList>
            <person name="Catto M.A."/>
            <person name="Jacobson A."/>
            <person name="Kennedy G."/>
            <person name="Labadie P."/>
            <person name="Hunt B.G."/>
            <person name="Srinivasan R."/>
        </authorList>
    </citation>
    <scope>NUCLEOTIDE SEQUENCE</scope>
    <source>
        <strain evidence="4">PL_HMW_Pooled</strain>
        <tissue evidence="4">Head</tissue>
    </source>
</reference>
<feature type="compositionally biased region" description="Low complexity" evidence="1">
    <location>
        <begin position="101"/>
        <end position="115"/>
    </location>
</feature>
<dbReference type="InterPro" id="IPR048366">
    <property type="entry name" value="TNP-like_GBD"/>
</dbReference>
<evidence type="ECO:0000313" key="5">
    <source>
        <dbReference type="Proteomes" id="UP001219518"/>
    </source>
</evidence>
<gene>
    <name evidence="4" type="ORF">KUF71_012387</name>
</gene>
<dbReference type="EMBL" id="JAHWGI010001435">
    <property type="protein sequence ID" value="KAK3932314.1"/>
    <property type="molecule type" value="Genomic_DNA"/>
</dbReference>
<dbReference type="Pfam" id="PF21787">
    <property type="entry name" value="TNP-like_RNaseH_N"/>
    <property type="match status" value="1"/>
</dbReference>
<feature type="region of interest" description="Disordered" evidence="1">
    <location>
        <begin position="67"/>
        <end position="130"/>
    </location>
</feature>
<keyword evidence="5" id="KW-1185">Reference proteome</keyword>
<proteinExistence type="predicted"/>
<evidence type="ECO:0000313" key="4">
    <source>
        <dbReference type="EMBL" id="KAK3932314.1"/>
    </source>
</evidence>
<dbReference type="InterPro" id="IPR048365">
    <property type="entry name" value="TNP-like_RNaseH_N"/>
</dbReference>
<dbReference type="Pfam" id="PF21788">
    <property type="entry name" value="TNP-like_GBD"/>
    <property type="match status" value="1"/>
</dbReference>
<name>A0AAE1LVP9_9NEOP</name>
<evidence type="ECO:0000256" key="1">
    <source>
        <dbReference type="SAM" id="MobiDB-lite"/>
    </source>
</evidence>
<comment type="caution">
    <text evidence="4">The sequence shown here is derived from an EMBL/GenBank/DDBJ whole genome shotgun (WGS) entry which is preliminary data.</text>
</comment>